<evidence type="ECO:0000313" key="1">
    <source>
        <dbReference type="EMBL" id="ENZ38073.1"/>
    </source>
</evidence>
<dbReference type="EMBL" id="AGYG01000019">
    <property type="protein sequence ID" value="ENZ38073.1"/>
    <property type="molecule type" value="Genomic_DNA"/>
</dbReference>
<organism evidence="1 2">
    <name type="scientific">Enterocloster bolteae 90B8</name>
    <dbReference type="NCBI Taxonomy" id="997897"/>
    <lineage>
        <taxon>Bacteria</taxon>
        <taxon>Bacillati</taxon>
        <taxon>Bacillota</taxon>
        <taxon>Clostridia</taxon>
        <taxon>Lachnospirales</taxon>
        <taxon>Lachnospiraceae</taxon>
        <taxon>Enterocloster</taxon>
    </lineage>
</organism>
<dbReference type="AlphaFoldDB" id="R0ANT7"/>
<dbReference type="RefSeq" id="WP_002572365.1">
    <property type="nucleotide sequence ID" value="NZ_KB851154.1"/>
</dbReference>
<dbReference type="HOGENOM" id="CLU_2104709_0_0_9"/>
<protein>
    <submittedName>
        <fullName evidence="1">Uncharacterized protein</fullName>
    </submittedName>
</protein>
<accession>R0ANT7</accession>
<evidence type="ECO:0000313" key="2">
    <source>
        <dbReference type="Proteomes" id="UP000013041"/>
    </source>
</evidence>
<proteinExistence type="predicted"/>
<name>R0ANT7_9FIRM</name>
<dbReference type="Proteomes" id="UP000013041">
    <property type="component" value="Unassembled WGS sequence"/>
</dbReference>
<comment type="caution">
    <text evidence="1">The sequence shown here is derived from an EMBL/GenBank/DDBJ whole genome shotgun (WGS) entry which is preliminary data.</text>
</comment>
<dbReference type="PATRIC" id="fig|997897.5.peg.2822"/>
<gene>
    <name evidence="1" type="ORF">HMPREF1097_02655</name>
</gene>
<reference evidence="1 2" key="1">
    <citation type="submission" date="2013-01" db="EMBL/GenBank/DDBJ databases">
        <title>The Genome Sequence of Clostridium bolteae 90B8.</title>
        <authorList>
            <consortium name="The Broad Institute Genome Sequencing Platform"/>
            <person name="Earl A."/>
            <person name="Ward D."/>
            <person name="Feldgarden M."/>
            <person name="Gevers D."/>
            <person name="Courvalin P."/>
            <person name="Lambert T."/>
            <person name="Walker B."/>
            <person name="Young S.K."/>
            <person name="Zeng Q."/>
            <person name="Gargeya S."/>
            <person name="Fitzgerald M."/>
            <person name="Haas B."/>
            <person name="Abouelleil A."/>
            <person name="Alvarado L."/>
            <person name="Arachchi H.M."/>
            <person name="Berlin A.M."/>
            <person name="Chapman S.B."/>
            <person name="Dewar J."/>
            <person name="Goldberg J."/>
            <person name="Griggs A."/>
            <person name="Gujja S."/>
            <person name="Hansen M."/>
            <person name="Howarth C."/>
            <person name="Imamovic A."/>
            <person name="Larimer J."/>
            <person name="McCowan C."/>
            <person name="Murphy C."/>
            <person name="Neiman D."/>
            <person name="Pearson M."/>
            <person name="Priest M."/>
            <person name="Roberts A."/>
            <person name="Saif S."/>
            <person name="Shea T."/>
            <person name="Sisk P."/>
            <person name="Sykes S."/>
            <person name="Wortman J."/>
            <person name="Nusbaum C."/>
            <person name="Birren B."/>
        </authorList>
    </citation>
    <scope>NUCLEOTIDE SEQUENCE [LARGE SCALE GENOMIC DNA]</scope>
    <source>
        <strain evidence="1 2">90B8</strain>
    </source>
</reference>
<sequence>MKFYHESVGECVNQVYEINADTWEDAKKKAFNDMAVGDYIAMCDENAVKECDNWRDYHYIDEEMCEKYARLGKGCWATYLNSDIEYWEERVYSFSDAPDTYLDSNGDVFDDWKHV</sequence>